<name>A0A8H3G3C9_9LECA</name>
<protein>
    <submittedName>
        <fullName evidence="1">Uncharacterized protein</fullName>
    </submittedName>
</protein>
<evidence type="ECO:0000313" key="2">
    <source>
        <dbReference type="Proteomes" id="UP000664521"/>
    </source>
</evidence>
<keyword evidence="2" id="KW-1185">Reference proteome</keyword>
<dbReference type="Proteomes" id="UP000664521">
    <property type="component" value="Unassembled WGS sequence"/>
</dbReference>
<accession>A0A8H3G3C9</accession>
<reference evidence="1" key="1">
    <citation type="submission" date="2021-03" db="EMBL/GenBank/DDBJ databases">
        <authorList>
            <person name="Tagirdzhanova G."/>
        </authorList>
    </citation>
    <scope>NUCLEOTIDE SEQUENCE</scope>
</reference>
<comment type="caution">
    <text evidence="1">The sequence shown here is derived from an EMBL/GenBank/DDBJ whole genome shotgun (WGS) entry which is preliminary data.</text>
</comment>
<gene>
    <name evidence="1" type="ORF">HETSPECPRED_009916</name>
</gene>
<evidence type="ECO:0000313" key="1">
    <source>
        <dbReference type="EMBL" id="CAF9935838.1"/>
    </source>
</evidence>
<organism evidence="1 2">
    <name type="scientific">Heterodermia speciosa</name>
    <dbReference type="NCBI Taxonomy" id="116794"/>
    <lineage>
        <taxon>Eukaryota</taxon>
        <taxon>Fungi</taxon>
        <taxon>Dikarya</taxon>
        <taxon>Ascomycota</taxon>
        <taxon>Pezizomycotina</taxon>
        <taxon>Lecanoromycetes</taxon>
        <taxon>OSLEUM clade</taxon>
        <taxon>Lecanoromycetidae</taxon>
        <taxon>Caliciales</taxon>
        <taxon>Physciaceae</taxon>
        <taxon>Heterodermia</taxon>
    </lineage>
</organism>
<sequence>MLEDLPDDLSEVVVDEMFVEAVDRPGADGLKNDAALDDFVRAVEKIESVLERFALEVVPVNNDAALDDFVKAFEKLEPVLERFALEMVPVKIPFAVDDELEEENGIDDDRLLDILLGDCEV</sequence>
<proteinExistence type="predicted"/>
<dbReference type="EMBL" id="CAJPDS010000086">
    <property type="protein sequence ID" value="CAF9935838.1"/>
    <property type="molecule type" value="Genomic_DNA"/>
</dbReference>
<dbReference type="AlphaFoldDB" id="A0A8H3G3C9"/>